<feature type="signal peptide" evidence="1">
    <location>
        <begin position="1"/>
        <end position="27"/>
    </location>
</feature>
<reference evidence="3" key="1">
    <citation type="journal article" date="2019" name="Plant J.">
        <title>Chlorella vulgaris genome assembly and annotation reveals the molecular basis for metabolic acclimation to high light conditions.</title>
        <authorList>
            <person name="Cecchin M."/>
            <person name="Marcolungo L."/>
            <person name="Rossato M."/>
            <person name="Girolomoni L."/>
            <person name="Cosentino E."/>
            <person name="Cuine S."/>
            <person name="Li-Beisson Y."/>
            <person name="Delledonne M."/>
            <person name="Ballottari M."/>
        </authorList>
    </citation>
    <scope>NUCLEOTIDE SEQUENCE</scope>
    <source>
        <strain evidence="3">211/11P</strain>
    </source>
</reference>
<sequence>MKGKPRRRWAAVAALLGSLMLLHPACAAASGPDLAADEPDYYPPVIDAAGLAAQRAGGLFARDESAAATVASDSTGCPVDERLEHCPAWAQAGECLRNPVFMRKFCKASCKLVPRCFARIDEGLWRGHATPAGTSRFALGSSAAEGHFRQHSVLYSGVDSAEDASLTLSSLGMGTYLGASDADTDEAVTSAVLKSIASGWNVIDTAANYRGGRAETAAGRALQSLRLLGDAERDQLFISSKAGYPPAGLLEDLLREGEIQAADVVGGVHSMHPSYLFASLDRSLSELGLSTLDLLFLHNPAEAQLAALGQAEFKRRLRDAFAFCEEARRAGKIRAYGIASWSCFRVAPGNKAHLSLESAVELARQVGGTDHGFRYIQLPVSAAMPEAWLMPWQEVQQGGSRTLVPLMQAAQQLGIGVFGSGPLLEAALLKDAKLTSTLQSVPQLRDVEDTAPRLLQLARSSPGLLTALVGHKAPKHVRQNGDLAQVPPLDDAAFQAAFNALRA</sequence>
<keyword evidence="4" id="KW-1185">Reference proteome</keyword>
<gene>
    <name evidence="3" type="ORF">D9Q98_005967</name>
</gene>
<keyword evidence="1" id="KW-0732">Signal</keyword>
<reference evidence="3" key="2">
    <citation type="submission" date="2020-11" db="EMBL/GenBank/DDBJ databases">
        <authorList>
            <person name="Cecchin M."/>
            <person name="Marcolungo L."/>
            <person name="Rossato M."/>
            <person name="Girolomoni L."/>
            <person name="Cosentino E."/>
            <person name="Cuine S."/>
            <person name="Li-Beisson Y."/>
            <person name="Delledonne M."/>
            <person name="Ballottari M."/>
        </authorList>
    </citation>
    <scope>NUCLEOTIDE SEQUENCE</scope>
    <source>
        <strain evidence="3">211/11P</strain>
        <tissue evidence="3">Whole cell</tissue>
    </source>
</reference>
<dbReference type="GO" id="GO:0016491">
    <property type="term" value="F:oxidoreductase activity"/>
    <property type="evidence" value="ECO:0007669"/>
    <property type="project" value="InterPro"/>
</dbReference>
<dbReference type="PROSITE" id="PS51670">
    <property type="entry name" value="SHKT"/>
    <property type="match status" value="1"/>
</dbReference>
<dbReference type="AlphaFoldDB" id="A0A9D4TWX8"/>
<name>A0A9D4TWX8_CHLVU</name>
<feature type="domain" description="ShKT" evidence="2">
    <location>
        <begin position="77"/>
        <end position="116"/>
    </location>
</feature>
<dbReference type="InterPro" id="IPR003582">
    <property type="entry name" value="ShKT_dom"/>
</dbReference>
<protein>
    <recommendedName>
        <fullName evidence="2">ShKT domain-containing protein</fullName>
    </recommendedName>
</protein>
<accession>A0A9D4TWX8</accession>
<dbReference type="GO" id="GO:0005829">
    <property type="term" value="C:cytosol"/>
    <property type="evidence" value="ECO:0007669"/>
    <property type="project" value="TreeGrafter"/>
</dbReference>
<proteinExistence type="predicted"/>
<evidence type="ECO:0000313" key="4">
    <source>
        <dbReference type="Proteomes" id="UP001055712"/>
    </source>
</evidence>
<dbReference type="SMART" id="SM00254">
    <property type="entry name" value="ShKT"/>
    <property type="match status" value="1"/>
</dbReference>
<dbReference type="PANTHER" id="PTHR42686">
    <property type="entry name" value="GH17980P-RELATED"/>
    <property type="match status" value="1"/>
</dbReference>
<evidence type="ECO:0000313" key="3">
    <source>
        <dbReference type="EMBL" id="KAI3436551.1"/>
    </source>
</evidence>
<organism evidence="3 4">
    <name type="scientific">Chlorella vulgaris</name>
    <name type="common">Green alga</name>
    <dbReference type="NCBI Taxonomy" id="3077"/>
    <lineage>
        <taxon>Eukaryota</taxon>
        <taxon>Viridiplantae</taxon>
        <taxon>Chlorophyta</taxon>
        <taxon>core chlorophytes</taxon>
        <taxon>Trebouxiophyceae</taxon>
        <taxon>Chlorellales</taxon>
        <taxon>Chlorellaceae</taxon>
        <taxon>Chlorella clade</taxon>
        <taxon>Chlorella</taxon>
    </lineage>
</organism>
<feature type="chain" id="PRO_5038430131" description="ShKT domain-containing protein" evidence="1">
    <location>
        <begin position="28"/>
        <end position="503"/>
    </location>
</feature>
<dbReference type="InterPro" id="IPR023210">
    <property type="entry name" value="NADP_OxRdtase_dom"/>
</dbReference>
<dbReference type="Gene3D" id="3.20.20.100">
    <property type="entry name" value="NADP-dependent oxidoreductase domain"/>
    <property type="match status" value="1"/>
</dbReference>
<comment type="caution">
    <text evidence="3">The sequence shown here is derived from an EMBL/GenBank/DDBJ whole genome shotgun (WGS) entry which is preliminary data.</text>
</comment>
<dbReference type="PANTHER" id="PTHR42686:SF1">
    <property type="entry name" value="GH17980P-RELATED"/>
    <property type="match status" value="1"/>
</dbReference>
<dbReference type="SUPFAM" id="SSF51430">
    <property type="entry name" value="NAD(P)-linked oxidoreductase"/>
    <property type="match status" value="1"/>
</dbReference>
<dbReference type="OrthoDB" id="48988at2759"/>
<dbReference type="CDD" id="cd19099">
    <property type="entry name" value="AKR_unchar"/>
    <property type="match status" value="1"/>
</dbReference>
<evidence type="ECO:0000256" key="1">
    <source>
        <dbReference type="SAM" id="SignalP"/>
    </source>
</evidence>
<dbReference type="EMBL" id="SIDB01000002">
    <property type="protein sequence ID" value="KAI3436551.1"/>
    <property type="molecule type" value="Genomic_DNA"/>
</dbReference>
<dbReference type="Pfam" id="PF00248">
    <property type="entry name" value="Aldo_ket_red"/>
    <property type="match status" value="1"/>
</dbReference>
<dbReference type="Pfam" id="PF01549">
    <property type="entry name" value="ShK"/>
    <property type="match status" value="1"/>
</dbReference>
<evidence type="ECO:0000259" key="2">
    <source>
        <dbReference type="PROSITE" id="PS51670"/>
    </source>
</evidence>
<dbReference type="Proteomes" id="UP001055712">
    <property type="component" value="Unassembled WGS sequence"/>
</dbReference>
<dbReference type="InterPro" id="IPR020471">
    <property type="entry name" value="AKR"/>
</dbReference>
<dbReference type="InterPro" id="IPR036812">
    <property type="entry name" value="NAD(P)_OxRdtase_dom_sf"/>
</dbReference>